<evidence type="ECO:0000256" key="3">
    <source>
        <dbReference type="ARBA" id="ARBA00007465"/>
    </source>
</evidence>
<dbReference type="Gene3D" id="3.10.290.10">
    <property type="entry name" value="RNA-binding S4 domain"/>
    <property type="match status" value="1"/>
</dbReference>
<dbReference type="GO" id="GO:0015935">
    <property type="term" value="C:small ribosomal subunit"/>
    <property type="evidence" value="ECO:0007669"/>
    <property type="project" value="InterPro"/>
</dbReference>
<dbReference type="SMART" id="SM00363">
    <property type="entry name" value="S4"/>
    <property type="match status" value="1"/>
</dbReference>
<feature type="domain" description="RNA-binding S4" evidence="12">
    <location>
        <begin position="98"/>
        <end position="162"/>
    </location>
</feature>
<dbReference type="NCBIfam" id="TIGR01017">
    <property type="entry name" value="rpsD_bact"/>
    <property type="match status" value="1"/>
</dbReference>
<comment type="function">
    <text evidence="1 10">With S5 and S12 plays an important role in translational accuracy.</text>
</comment>
<comment type="caution">
    <text evidence="14">The sequence shown here is derived from an EMBL/GenBank/DDBJ whole genome shotgun (WGS) entry which is preliminary data.</text>
</comment>
<dbReference type="CDD" id="cd00165">
    <property type="entry name" value="S4"/>
    <property type="match status" value="1"/>
</dbReference>
<comment type="subunit">
    <text evidence="8 10">Part of the 30S ribosomal subunit. Contacts protein S5. The interaction surface between S4 and S5 is involved in control of translational fidelity.</text>
</comment>
<dbReference type="FunFam" id="1.10.1050.10:FF:000001">
    <property type="entry name" value="30S ribosomal protein S4"/>
    <property type="match status" value="1"/>
</dbReference>
<keyword evidence="5 10" id="KW-0694">RNA-binding</keyword>
<evidence type="ECO:0000256" key="7">
    <source>
        <dbReference type="ARBA" id="ARBA00023274"/>
    </source>
</evidence>
<evidence type="ECO:0000256" key="5">
    <source>
        <dbReference type="ARBA" id="ARBA00022884"/>
    </source>
</evidence>
<dbReference type="InterPro" id="IPR036986">
    <property type="entry name" value="S4_RNA-bd_sf"/>
</dbReference>
<dbReference type="Pfam" id="PF00163">
    <property type="entry name" value="Ribosomal_S4"/>
    <property type="match status" value="1"/>
</dbReference>
<evidence type="ECO:0000256" key="4">
    <source>
        <dbReference type="ARBA" id="ARBA00022730"/>
    </source>
</evidence>
<dbReference type="Gene3D" id="1.10.1050.10">
    <property type="entry name" value="Ribosomal Protein S4 Delta 41, Chain A, domain 1"/>
    <property type="match status" value="1"/>
</dbReference>
<dbReference type="InterPro" id="IPR018079">
    <property type="entry name" value="Ribosomal_uS4_CS"/>
</dbReference>
<dbReference type="PANTHER" id="PTHR11831:SF4">
    <property type="entry name" value="SMALL RIBOSOMAL SUBUNIT PROTEIN US4M"/>
    <property type="match status" value="1"/>
</dbReference>
<keyword evidence="7 10" id="KW-0687">Ribonucleoprotein</keyword>
<feature type="domain" description="Small ribosomal subunit protein uS4 N-terminal" evidence="13">
    <location>
        <begin position="3"/>
        <end position="97"/>
    </location>
</feature>
<organism evidence="14">
    <name type="scientific">Ammonifex degensii</name>
    <dbReference type="NCBI Taxonomy" id="42838"/>
    <lineage>
        <taxon>Bacteria</taxon>
        <taxon>Bacillati</taxon>
        <taxon>Bacillota</taxon>
        <taxon>Clostridia</taxon>
        <taxon>Thermoanaerobacterales</taxon>
        <taxon>Thermoanaerobacteraceae</taxon>
        <taxon>Ammonifex</taxon>
    </lineage>
</organism>
<dbReference type="InterPro" id="IPR022801">
    <property type="entry name" value="Ribosomal_uS4"/>
</dbReference>
<dbReference type="GO" id="GO:0019843">
    <property type="term" value="F:rRNA binding"/>
    <property type="evidence" value="ECO:0007669"/>
    <property type="project" value="UniProtKB-UniRule"/>
</dbReference>
<comment type="similarity">
    <text evidence="3 10 11">Belongs to the universal ribosomal protein uS4 family.</text>
</comment>
<dbReference type="NCBIfam" id="NF003717">
    <property type="entry name" value="PRK05327.1"/>
    <property type="match status" value="1"/>
</dbReference>
<evidence type="ECO:0000256" key="2">
    <source>
        <dbReference type="ARBA" id="ARBA00003866"/>
    </source>
</evidence>
<evidence type="ECO:0000313" key="14">
    <source>
        <dbReference type="EMBL" id="HEL65687.1"/>
    </source>
</evidence>
<name>A0A7C2EJ16_9THEO</name>
<evidence type="ECO:0000256" key="8">
    <source>
        <dbReference type="ARBA" id="ARBA00025813"/>
    </source>
</evidence>
<dbReference type="Pfam" id="PF01479">
    <property type="entry name" value="S4"/>
    <property type="match status" value="1"/>
</dbReference>
<keyword evidence="4 10" id="KW-0699">rRNA-binding</keyword>
<dbReference type="SMART" id="SM01390">
    <property type="entry name" value="Ribosomal_S4"/>
    <property type="match status" value="1"/>
</dbReference>
<dbReference type="GO" id="GO:0042274">
    <property type="term" value="P:ribosomal small subunit biogenesis"/>
    <property type="evidence" value="ECO:0007669"/>
    <property type="project" value="TreeGrafter"/>
</dbReference>
<dbReference type="InterPro" id="IPR001912">
    <property type="entry name" value="Ribosomal_uS4_N"/>
</dbReference>
<evidence type="ECO:0000256" key="6">
    <source>
        <dbReference type="ARBA" id="ARBA00022980"/>
    </source>
</evidence>
<dbReference type="GO" id="GO:0003735">
    <property type="term" value="F:structural constituent of ribosome"/>
    <property type="evidence" value="ECO:0007669"/>
    <property type="project" value="InterPro"/>
</dbReference>
<dbReference type="AlphaFoldDB" id="A0A7C2EJ16"/>
<accession>A0A7C2EJ16</accession>
<dbReference type="InterPro" id="IPR002942">
    <property type="entry name" value="S4_RNA-bd"/>
</dbReference>
<evidence type="ECO:0000256" key="1">
    <source>
        <dbReference type="ARBA" id="ARBA00003004"/>
    </source>
</evidence>
<reference evidence="14" key="1">
    <citation type="journal article" date="2020" name="mSystems">
        <title>Genome- and Community-Level Interaction Insights into Carbon Utilization and Element Cycling Functions of Hydrothermarchaeota in Hydrothermal Sediment.</title>
        <authorList>
            <person name="Zhou Z."/>
            <person name="Liu Y."/>
            <person name="Xu W."/>
            <person name="Pan J."/>
            <person name="Luo Z.H."/>
            <person name="Li M."/>
        </authorList>
    </citation>
    <scope>NUCLEOTIDE SEQUENCE [LARGE SCALE GENOMIC DNA]</scope>
    <source>
        <strain evidence="14">SpSt-300</strain>
    </source>
</reference>
<proteinExistence type="inferred from homology"/>
<keyword evidence="6 10" id="KW-0689">Ribosomal protein</keyword>
<sequence>MARYTEARCRLCRREGIKLYLKGDRCYGNRCAIERRNFPPGQHGRARRKFTEYAVQLREKQKARRIYGLLEAQFRNYFEKAERQRGITGENLLRLLERRLDNVVYRLGLAASRTEARQLVRHGHFKVNGRRVTIPSYLVRVGDKIGVADGSRESLRLKELIERAAQGTPPAWLSYDAEAATGEVVSYPTRDQIDVPVKEQLIVELYSR</sequence>
<evidence type="ECO:0000256" key="10">
    <source>
        <dbReference type="HAMAP-Rule" id="MF_01306"/>
    </source>
</evidence>
<protein>
    <recommendedName>
        <fullName evidence="9 10">Small ribosomal subunit protein uS4</fullName>
    </recommendedName>
</protein>
<dbReference type="HAMAP" id="MF_01306_B">
    <property type="entry name" value="Ribosomal_uS4_B"/>
    <property type="match status" value="1"/>
</dbReference>
<dbReference type="EMBL" id="DSMU01000208">
    <property type="protein sequence ID" value="HEL65687.1"/>
    <property type="molecule type" value="Genomic_DNA"/>
</dbReference>
<evidence type="ECO:0000256" key="11">
    <source>
        <dbReference type="RuleBase" id="RU003699"/>
    </source>
</evidence>
<evidence type="ECO:0000259" key="12">
    <source>
        <dbReference type="SMART" id="SM00363"/>
    </source>
</evidence>
<evidence type="ECO:0000256" key="9">
    <source>
        <dbReference type="ARBA" id="ARBA00035254"/>
    </source>
</evidence>
<comment type="function">
    <text evidence="2 10">One of the primary rRNA binding proteins, it binds directly to 16S rRNA where it nucleates assembly of the body of the 30S subunit.</text>
</comment>
<dbReference type="GO" id="GO:0006412">
    <property type="term" value="P:translation"/>
    <property type="evidence" value="ECO:0007669"/>
    <property type="project" value="UniProtKB-UniRule"/>
</dbReference>
<dbReference type="PROSITE" id="PS00632">
    <property type="entry name" value="RIBOSOMAL_S4"/>
    <property type="match status" value="1"/>
</dbReference>
<dbReference type="FunFam" id="3.10.290.10:FF:000001">
    <property type="entry name" value="30S ribosomal protein S4"/>
    <property type="match status" value="1"/>
</dbReference>
<dbReference type="SUPFAM" id="SSF55174">
    <property type="entry name" value="Alpha-L RNA-binding motif"/>
    <property type="match status" value="1"/>
</dbReference>
<dbReference type="InterPro" id="IPR005709">
    <property type="entry name" value="Ribosomal_uS4_bac-type"/>
</dbReference>
<dbReference type="PROSITE" id="PS50889">
    <property type="entry name" value="S4"/>
    <property type="match status" value="1"/>
</dbReference>
<gene>
    <name evidence="10" type="primary">rpsD</name>
    <name evidence="14" type="ORF">ENQ34_03270</name>
</gene>
<dbReference type="PANTHER" id="PTHR11831">
    <property type="entry name" value="30S 40S RIBOSOMAL PROTEIN"/>
    <property type="match status" value="1"/>
</dbReference>
<evidence type="ECO:0000259" key="13">
    <source>
        <dbReference type="SMART" id="SM01390"/>
    </source>
</evidence>